<keyword evidence="2" id="KW-1185">Reference proteome</keyword>
<accession>A0ABW1YUJ7</accession>
<name>A0ABW1YUJ7_9RHOB</name>
<evidence type="ECO:0000313" key="2">
    <source>
        <dbReference type="Proteomes" id="UP001596403"/>
    </source>
</evidence>
<comment type="caution">
    <text evidence="1">The sequence shown here is derived from an EMBL/GenBank/DDBJ whole genome shotgun (WGS) entry which is preliminary data.</text>
</comment>
<organism evidence="1 2">
    <name type="scientific">Sulfitobacter profundi</name>
    <dbReference type="NCBI Taxonomy" id="2679961"/>
    <lineage>
        <taxon>Bacteria</taxon>
        <taxon>Pseudomonadati</taxon>
        <taxon>Pseudomonadota</taxon>
        <taxon>Alphaproteobacteria</taxon>
        <taxon>Rhodobacterales</taxon>
        <taxon>Roseobacteraceae</taxon>
        <taxon>Sulfitobacter</taxon>
    </lineage>
</organism>
<protein>
    <submittedName>
        <fullName evidence="1">Phage tail tube protein</fullName>
    </submittedName>
</protein>
<dbReference type="InterPro" id="IPR022344">
    <property type="entry name" value="GTA_major-tail"/>
</dbReference>
<dbReference type="RefSeq" id="WP_132447024.1">
    <property type="nucleotide sequence ID" value="NZ_JBHSWA010000001.1"/>
</dbReference>
<gene>
    <name evidence="1" type="ORF">ACFQAU_02820</name>
</gene>
<dbReference type="InterPro" id="IPR011855">
    <property type="entry name" value="Phgtail_TP901_1"/>
</dbReference>
<reference evidence="2" key="1">
    <citation type="journal article" date="2019" name="Int. J. Syst. Evol. Microbiol.">
        <title>The Global Catalogue of Microorganisms (GCM) 10K type strain sequencing project: providing services to taxonomists for standard genome sequencing and annotation.</title>
        <authorList>
            <consortium name="The Broad Institute Genomics Platform"/>
            <consortium name="The Broad Institute Genome Sequencing Center for Infectious Disease"/>
            <person name="Wu L."/>
            <person name="Ma J."/>
        </authorList>
    </citation>
    <scope>NUCLEOTIDE SEQUENCE [LARGE SCALE GENOMIC DNA]</scope>
    <source>
        <strain evidence="2">NBRC 111368</strain>
    </source>
</reference>
<dbReference type="Proteomes" id="UP001596403">
    <property type="component" value="Unassembled WGS sequence"/>
</dbReference>
<dbReference type="Pfam" id="PF06199">
    <property type="entry name" value="Phage_tail_2"/>
    <property type="match status" value="1"/>
</dbReference>
<proteinExistence type="predicted"/>
<sequence length="139" mass="14671">MAKQKGRAMLLKISDGEAIPVFTPFAGLTSKSLQINNERIDVTTPDPVTPEGEMWRETLDGVKSVSVSGDGQLVEGANEARLVTIAMSAAAEDDFQVVVPGLGAFAGRFAVNVEYTGAEDMTFSITLQSTGKITFTAAV</sequence>
<evidence type="ECO:0000313" key="1">
    <source>
        <dbReference type="EMBL" id="MFC6640818.1"/>
    </source>
</evidence>
<dbReference type="PRINTS" id="PR01996">
    <property type="entry name" value="MTP1FAMILY"/>
</dbReference>
<dbReference type="EMBL" id="JBHSWA010000001">
    <property type="protein sequence ID" value="MFC6640818.1"/>
    <property type="molecule type" value="Genomic_DNA"/>
</dbReference>